<proteinExistence type="predicted"/>
<dbReference type="EMBL" id="CM047902">
    <property type="protein sequence ID" value="KAJ0094521.1"/>
    <property type="molecule type" value="Genomic_DNA"/>
</dbReference>
<accession>A0ACC1B6J7</accession>
<organism evidence="1 2">
    <name type="scientific">Pistacia atlantica</name>
    <dbReference type="NCBI Taxonomy" id="434234"/>
    <lineage>
        <taxon>Eukaryota</taxon>
        <taxon>Viridiplantae</taxon>
        <taxon>Streptophyta</taxon>
        <taxon>Embryophyta</taxon>
        <taxon>Tracheophyta</taxon>
        <taxon>Spermatophyta</taxon>
        <taxon>Magnoliopsida</taxon>
        <taxon>eudicotyledons</taxon>
        <taxon>Gunneridae</taxon>
        <taxon>Pentapetalae</taxon>
        <taxon>rosids</taxon>
        <taxon>malvids</taxon>
        <taxon>Sapindales</taxon>
        <taxon>Anacardiaceae</taxon>
        <taxon>Pistacia</taxon>
    </lineage>
</organism>
<evidence type="ECO:0000313" key="1">
    <source>
        <dbReference type="EMBL" id="KAJ0094521.1"/>
    </source>
</evidence>
<reference evidence="2" key="1">
    <citation type="journal article" date="2023" name="G3 (Bethesda)">
        <title>Genome assembly and association tests identify interacting loci associated with vigor, precocity, and sex in interspecific pistachio rootstocks.</title>
        <authorList>
            <person name="Palmer W."/>
            <person name="Jacygrad E."/>
            <person name="Sagayaradj S."/>
            <person name="Cavanaugh K."/>
            <person name="Han R."/>
            <person name="Bertier L."/>
            <person name="Beede B."/>
            <person name="Kafkas S."/>
            <person name="Golino D."/>
            <person name="Preece J."/>
            <person name="Michelmore R."/>
        </authorList>
    </citation>
    <scope>NUCLEOTIDE SEQUENCE [LARGE SCALE GENOMIC DNA]</scope>
</reference>
<comment type="caution">
    <text evidence="1">The sequence shown here is derived from an EMBL/GenBank/DDBJ whole genome shotgun (WGS) entry which is preliminary data.</text>
</comment>
<gene>
    <name evidence="1" type="ORF">Patl1_16540</name>
</gene>
<evidence type="ECO:0000313" key="2">
    <source>
        <dbReference type="Proteomes" id="UP001164250"/>
    </source>
</evidence>
<name>A0ACC1B6J7_9ROSI</name>
<sequence>MKARNSLPEFQGPSNCFKVILPSTLEAKMLSITPYLLVFRFKSKSNFHVVIFDMSAFEVEYPISDGEEPESGRRNFGHQNNMESDEEQSVEILGSTTPNSSFRTSGNNFKDKSRRAGQSRNVYSPTHKNEPRRATRQAGKQAVDKRNQLDHQEFYGFLGKLGISISEACREHSLQPDCSSQAIIHSWLF</sequence>
<protein>
    <submittedName>
        <fullName evidence="1">Uncharacterized protein</fullName>
    </submittedName>
</protein>
<keyword evidence="2" id="KW-1185">Reference proteome</keyword>
<dbReference type="Proteomes" id="UP001164250">
    <property type="component" value="Chromosome 6"/>
</dbReference>